<dbReference type="EMBL" id="BK059106">
    <property type="protein sequence ID" value="DAE31318.1"/>
    <property type="molecule type" value="Genomic_DNA"/>
</dbReference>
<name>A0A8S5RIU1_9VIRU</name>
<reference evidence="1" key="1">
    <citation type="journal article" date="2021" name="Proc. Natl. Acad. Sci. U.S.A.">
        <title>A Catalog of Tens of Thousands of Viruses from Human Metagenomes Reveals Hidden Associations with Chronic Diseases.</title>
        <authorList>
            <person name="Tisza M.J."/>
            <person name="Buck C.B."/>
        </authorList>
    </citation>
    <scope>NUCLEOTIDE SEQUENCE</scope>
    <source>
        <strain evidence="1">CtHG14</strain>
    </source>
</reference>
<proteinExistence type="predicted"/>
<accession>A0A8S5RIU1</accession>
<organism evidence="1">
    <name type="scientific">virus sp. ctHG14</name>
    <dbReference type="NCBI Taxonomy" id="2827626"/>
    <lineage>
        <taxon>Viruses</taxon>
    </lineage>
</organism>
<protein>
    <submittedName>
        <fullName evidence="1">Tail assembly chaperone protein</fullName>
    </submittedName>
</protein>
<sequence>MKFMNYEIKFGIEATTKSGILKKIKEIQQSSDDEVRQSNGDFVDDIEMMLNMVPEFLLVGLQKRHKDEFGYDYNTNKGKEEATAKVCELIDEYTDQEDSSIKELFEELLKEVMQNGFFKKEVLQMKAEKEAKEQKTE</sequence>
<evidence type="ECO:0000313" key="1">
    <source>
        <dbReference type="EMBL" id="DAE31318.1"/>
    </source>
</evidence>